<organism evidence="1 2">
    <name type="scientific">Gigaspora margarita</name>
    <dbReference type="NCBI Taxonomy" id="4874"/>
    <lineage>
        <taxon>Eukaryota</taxon>
        <taxon>Fungi</taxon>
        <taxon>Fungi incertae sedis</taxon>
        <taxon>Mucoromycota</taxon>
        <taxon>Glomeromycotina</taxon>
        <taxon>Glomeromycetes</taxon>
        <taxon>Diversisporales</taxon>
        <taxon>Gigasporaceae</taxon>
        <taxon>Gigaspora</taxon>
    </lineage>
</organism>
<reference evidence="1 2" key="1">
    <citation type="submission" date="2021-06" db="EMBL/GenBank/DDBJ databases">
        <authorList>
            <person name="Kallberg Y."/>
            <person name="Tangrot J."/>
            <person name="Rosling A."/>
        </authorList>
    </citation>
    <scope>NUCLEOTIDE SEQUENCE [LARGE SCALE GENOMIC DNA]</scope>
    <source>
        <strain evidence="1 2">120-4 pot B 10/14</strain>
    </source>
</reference>
<keyword evidence="2" id="KW-1185">Reference proteome</keyword>
<dbReference type="Proteomes" id="UP000789901">
    <property type="component" value="Unassembled WGS sequence"/>
</dbReference>
<name>A0ABM8W2C9_GIGMA</name>
<proteinExistence type="predicted"/>
<protein>
    <submittedName>
        <fullName evidence="1">868_t:CDS:1</fullName>
    </submittedName>
</protein>
<sequence>MFIYFELVMVLSLKKQQESFRFQELIFTKGKELIKVPSQYHLITPSLAVTLGL</sequence>
<gene>
    <name evidence="1" type="ORF">GMARGA_LOCUS2491</name>
</gene>
<accession>A0ABM8W2C9</accession>
<comment type="caution">
    <text evidence="1">The sequence shown here is derived from an EMBL/GenBank/DDBJ whole genome shotgun (WGS) entry which is preliminary data.</text>
</comment>
<dbReference type="EMBL" id="CAJVQB010000781">
    <property type="protein sequence ID" value="CAG8507094.1"/>
    <property type="molecule type" value="Genomic_DNA"/>
</dbReference>
<evidence type="ECO:0000313" key="2">
    <source>
        <dbReference type="Proteomes" id="UP000789901"/>
    </source>
</evidence>
<evidence type="ECO:0000313" key="1">
    <source>
        <dbReference type="EMBL" id="CAG8507094.1"/>
    </source>
</evidence>